<dbReference type="Pfam" id="PF05198">
    <property type="entry name" value="IF3_N"/>
    <property type="match status" value="1"/>
</dbReference>
<dbReference type="FunFam" id="3.10.20.80:FF:000001">
    <property type="entry name" value="Translation initiation factor IF-3"/>
    <property type="match status" value="1"/>
</dbReference>
<feature type="domain" description="Translation initiation factor 3 N-terminal" evidence="8">
    <location>
        <begin position="16"/>
        <end position="85"/>
    </location>
</feature>
<dbReference type="HAMAP" id="MF_00080">
    <property type="entry name" value="IF_3"/>
    <property type="match status" value="1"/>
</dbReference>
<dbReference type="SUPFAM" id="SSF55200">
    <property type="entry name" value="Translation initiation factor IF3, C-terminal domain"/>
    <property type="match status" value="1"/>
</dbReference>
<accession>A0A6S6SAC0</accession>
<dbReference type="PANTHER" id="PTHR10938">
    <property type="entry name" value="TRANSLATION INITIATION FACTOR IF-3"/>
    <property type="match status" value="1"/>
</dbReference>
<dbReference type="GO" id="GO:0032790">
    <property type="term" value="P:ribosome disassembly"/>
    <property type="evidence" value="ECO:0007669"/>
    <property type="project" value="TreeGrafter"/>
</dbReference>
<dbReference type="Pfam" id="PF00707">
    <property type="entry name" value="IF3_C"/>
    <property type="match status" value="1"/>
</dbReference>
<dbReference type="InterPro" id="IPR001288">
    <property type="entry name" value="Translation_initiation_fac_3"/>
</dbReference>
<gene>
    <name evidence="4" type="primary">infC</name>
    <name evidence="9" type="ORF">HELGO_WM11586</name>
</gene>
<comment type="function">
    <text evidence="4 6">IF-3 binds to the 30S ribosomal subunit and shifts the equilibrium between 70S ribosomes and their 50S and 30S subunits in favor of the free subunits, thus enhancing the availability of 30S subunits on which protein synthesis initiation begins.</text>
</comment>
<dbReference type="Gene3D" id="3.10.20.80">
    <property type="entry name" value="Translation initiation factor 3 (IF-3), N-terminal domain"/>
    <property type="match status" value="1"/>
</dbReference>
<evidence type="ECO:0000256" key="2">
    <source>
        <dbReference type="ARBA" id="ARBA00022540"/>
    </source>
</evidence>
<proteinExistence type="inferred from homology"/>
<dbReference type="InterPro" id="IPR019813">
    <property type="entry name" value="Translation_initiation_fac3_CS"/>
</dbReference>
<reference evidence="9" key="1">
    <citation type="submission" date="2020-01" db="EMBL/GenBank/DDBJ databases">
        <authorList>
            <person name="Meier V. D."/>
            <person name="Meier V D."/>
        </authorList>
    </citation>
    <scope>NUCLEOTIDE SEQUENCE</scope>
    <source>
        <strain evidence="9">HLG_WM_MAG_12</strain>
    </source>
</reference>
<evidence type="ECO:0000259" key="8">
    <source>
        <dbReference type="Pfam" id="PF05198"/>
    </source>
</evidence>
<evidence type="ECO:0000256" key="3">
    <source>
        <dbReference type="ARBA" id="ARBA00022917"/>
    </source>
</evidence>
<dbReference type="PROSITE" id="PS00938">
    <property type="entry name" value="IF3"/>
    <property type="match status" value="1"/>
</dbReference>
<dbReference type="InterPro" id="IPR019815">
    <property type="entry name" value="Translation_initiation_fac_3_C"/>
</dbReference>
<dbReference type="GO" id="GO:0043022">
    <property type="term" value="F:ribosome binding"/>
    <property type="evidence" value="ECO:0007669"/>
    <property type="project" value="TreeGrafter"/>
</dbReference>
<dbReference type="InterPro" id="IPR036788">
    <property type="entry name" value="T_IF-3_C_sf"/>
</dbReference>
<organism evidence="9">
    <name type="scientific">uncultured Campylobacterales bacterium</name>
    <dbReference type="NCBI Taxonomy" id="352960"/>
    <lineage>
        <taxon>Bacteria</taxon>
        <taxon>Pseudomonadati</taxon>
        <taxon>Campylobacterota</taxon>
        <taxon>Epsilonproteobacteria</taxon>
        <taxon>Campylobacterales</taxon>
        <taxon>environmental samples</taxon>
    </lineage>
</organism>
<dbReference type="PANTHER" id="PTHR10938:SF0">
    <property type="entry name" value="TRANSLATION INITIATION FACTOR IF-3, MITOCHONDRIAL"/>
    <property type="match status" value="1"/>
</dbReference>
<dbReference type="InterPro" id="IPR019814">
    <property type="entry name" value="Translation_initiation_fac_3_N"/>
</dbReference>
<evidence type="ECO:0000313" key="9">
    <source>
        <dbReference type="EMBL" id="CAA6802337.1"/>
    </source>
</evidence>
<evidence type="ECO:0000256" key="6">
    <source>
        <dbReference type="RuleBase" id="RU000646"/>
    </source>
</evidence>
<dbReference type="GO" id="GO:0016020">
    <property type="term" value="C:membrane"/>
    <property type="evidence" value="ECO:0007669"/>
    <property type="project" value="TreeGrafter"/>
</dbReference>
<keyword evidence="2 4" id="KW-0396">Initiation factor</keyword>
<name>A0A6S6SAC0_9BACT</name>
<dbReference type="Gene3D" id="3.30.110.10">
    <property type="entry name" value="Translation initiation factor 3 (IF-3), C-terminal domain"/>
    <property type="match status" value="1"/>
</dbReference>
<keyword evidence="3 4" id="KW-0648">Protein biosynthesis</keyword>
<evidence type="ECO:0000256" key="4">
    <source>
        <dbReference type="HAMAP-Rule" id="MF_00080"/>
    </source>
</evidence>
<dbReference type="InterPro" id="IPR036787">
    <property type="entry name" value="T_IF-3_N_sf"/>
</dbReference>
<feature type="domain" description="Translation initiation factor 3 C-terminal" evidence="7">
    <location>
        <begin position="92"/>
        <end position="177"/>
    </location>
</feature>
<dbReference type="SUPFAM" id="SSF54364">
    <property type="entry name" value="Translation initiation factor IF3, N-terminal domain"/>
    <property type="match status" value="1"/>
</dbReference>
<comment type="subcellular location">
    <subcellularLocation>
        <location evidence="4 6">Cytoplasm</location>
    </subcellularLocation>
</comment>
<protein>
    <recommendedName>
        <fullName evidence="4 5">Translation initiation factor IF-3</fullName>
    </recommendedName>
</protein>
<dbReference type="NCBIfam" id="TIGR00168">
    <property type="entry name" value="infC"/>
    <property type="match status" value="1"/>
</dbReference>
<dbReference type="GO" id="GO:0003743">
    <property type="term" value="F:translation initiation factor activity"/>
    <property type="evidence" value="ECO:0007669"/>
    <property type="project" value="UniProtKB-UniRule"/>
</dbReference>
<evidence type="ECO:0000256" key="1">
    <source>
        <dbReference type="ARBA" id="ARBA00005439"/>
    </source>
</evidence>
<evidence type="ECO:0000259" key="7">
    <source>
        <dbReference type="Pfam" id="PF00707"/>
    </source>
</evidence>
<keyword evidence="4" id="KW-0963">Cytoplasm</keyword>
<comment type="subunit">
    <text evidence="4 6">Monomer.</text>
</comment>
<dbReference type="EMBL" id="CACVAW010000009">
    <property type="protein sequence ID" value="CAA6802337.1"/>
    <property type="molecule type" value="Genomic_DNA"/>
</dbReference>
<dbReference type="GO" id="GO:0005829">
    <property type="term" value="C:cytosol"/>
    <property type="evidence" value="ECO:0007669"/>
    <property type="project" value="TreeGrafter"/>
</dbReference>
<evidence type="ECO:0000256" key="5">
    <source>
        <dbReference type="NCBIfam" id="TIGR00168"/>
    </source>
</evidence>
<comment type="similarity">
    <text evidence="1 4 6">Belongs to the IF-3 family.</text>
</comment>
<sequence>MRRDNNLRKKKDDTLLNENIRLPEVRCTSDDGTSHGIISSAEALAIANDEGLDLVLISPNAKPPVCKIMDYGKFKYEQEKKKKEARKNQKKIDVKEIKFSVKIAQNDIDYKVKHSREFLAAGKHVKMRVFLKGREMAHPQSGVEILEQIWKLVEDVADRDGKPKLDGRYVNMLVVPKK</sequence>
<dbReference type="AlphaFoldDB" id="A0A6S6SAC0"/>